<comment type="caution">
    <text evidence="7">The sequence shown here is derived from an EMBL/GenBank/DDBJ whole genome shotgun (WGS) entry which is preliminary data.</text>
</comment>
<organism evidence="7 8">
    <name type="scientific">Symplocastrum torsivum CPER-KK1</name>
    <dbReference type="NCBI Taxonomy" id="450513"/>
    <lineage>
        <taxon>Bacteria</taxon>
        <taxon>Bacillati</taxon>
        <taxon>Cyanobacteriota</taxon>
        <taxon>Cyanophyceae</taxon>
        <taxon>Oscillatoriophycideae</taxon>
        <taxon>Oscillatoriales</taxon>
        <taxon>Microcoleaceae</taxon>
        <taxon>Symplocastrum</taxon>
    </lineage>
</organism>
<dbReference type="PIRSF" id="PIRSF035875">
    <property type="entry name" value="RNase_BN"/>
    <property type="match status" value="1"/>
</dbReference>
<evidence type="ECO:0000313" key="8">
    <source>
        <dbReference type="Proteomes" id="UP000753908"/>
    </source>
</evidence>
<evidence type="ECO:0000256" key="1">
    <source>
        <dbReference type="ARBA" id="ARBA00004651"/>
    </source>
</evidence>
<comment type="subcellular location">
    <subcellularLocation>
        <location evidence="1">Cell membrane</location>
        <topology evidence="1">Multi-pass membrane protein</topology>
    </subcellularLocation>
</comment>
<protein>
    <submittedName>
        <fullName evidence="7">YihY/virulence factor BrkB family protein</fullName>
    </submittedName>
</protein>
<dbReference type="EMBL" id="JAHHIF010000014">
    <property type="protein sequence ID" value="MBW4545336.1"/>
    <property type="molecule type" value="Genomic_DNA"/>
</dbReference>
<gene>
    <name evidence="7" type="ORF">KME25_12950</name>
</gene>
<accession>A0A951PLA1</accession>
<reference evidence="7" key="1">
    <citation type="submission" date="2021-05" db="EMBL/GenBank/DDBJ databases">
        <authorList>
            <person name="Pietrasiak N."/>
            <person name="Ward R."/>
            <person name="Stajich J.E."/>
            <person name="Kurbessoian T."/>
        </authorList>
    </citation>
    <scope>NUCLEOTIDE SEQUENCE</scope>
    <source>
        <strain evidence="7">CPER-KK1</strain>
    </source>
</reference>
<dbReference type="Pfam" id="PF03631">
    <property type="entry name" value="Virul_fac_BrkB"/>
    <property type="match status" value="1"/>
</dbReference>
<reference evidence="7" key="2">
    <citation type="journal article" date="2022" name="Microbiol. Resour. Announc.">
        <title>Metagenome Sequencing to Explore Phylogenomics of Terrestrial Cyanobacteria.</title>
        <authorList>
            <person name="Ward R.D."/>
            <person name="Stajich J.E."/>
            <person name="Johansen J.R."/>
            <person name="Huntemann M."/>
            <person name="Clum A."/>
            <person name="Foster B."/>
            <person name="Foster B."/>
            <person name="Roux S."/>
            <person name="Palaniappan K."/>
            <person name="Varghese N."/>
            <person name="Mukherjee S."/>
            <person name="Reddy T.B.K."/>
            <person name="Daum C."/>
            <person name="Copeland A."/>
            <person name="Chen I.A."/>
            <person name="Ivanova N.N."/>
            <person name="Kyrpides N.C."/>
            <person name="Shapiro N."/>
            <person name="Eloe-Fadrosh E.A."/>
            <person name="Pietrasiak N."/>
        </authorList>
    </citation>
    <scope>NUCLEOTIDE SEQUENCE</scope>
    <source>
        <strain evidence="7">CPER-KK1</strain>
    </source>
</reference>
<dbReference type="InterPro" id="IPR017039">
    <property type="entry name" value="Virul_fac_BrkB"/>
</dbReference>
<feature type="transmembrane region" description="Helical" evidence="6">
    <location>
        <begin position="213"/>
        <end position="236"/>
    </location>
</feature>
<evidence type="ECO:0000256" key="4">
    <source>
        <dbReference type="ARBA" id="ARBA00022989"/>
    </source>
</evidence>
<evidence type="ECO:0000256" key="5">
    <source>
        <dbReference type="ARBA" id="ARBA00023136"/>
    </source>
</evidence>
<keyword evidence="2" id="KW-1003">Cell membrane</keyword>
<proteinExistence type="predicted"/>
<keyword evidence="4 6" id="KW-1133">Transmembrane helix</keyword>
<name>A0A951PLA1_9CYAN</name>
<evidence type="ECO:0000256" key="6">
    <source>
        <dbReference type="SAM" id="Phobius"/>
    </source>
</evidence>
<dbReference type="Proteomes" id="UP000753908">
    <property type="component" value="Unassembled WGS sequence"/>
</dbReference>
<feature type="transmembrane region" description="Helical" evidence="6">
    <location>
        <begin position="179"/>
        <end position="201"/>
    </location>
</feature>
<feature type="transmembrane region" description="Helical" evidence="6">
    <location>
        <begin position="140"/>
        <end position="167"/>
    </location>
</feature>
<dbReference type="PANTHER" id="PTHR30213">
    <property type="entry name" value="INNER MEMBRANE PROTEIN YHJD"/>
    <property type="match status" value="1"/>
</dbReference>
<keyword evidence="3 6" id="KW-0812">Transmembrane</keyword>
<evidence type="ECO:0000256" key="2">
    <source>
        <dbReference type="ARBA" id="ARBA00022475"/>
    </source>
</evidence>
<sequence>MSIGEIWGLMKVTVSQWRQDQASLMAAALAYYTVFSLAPLLIIIIAIAGAVFGEQAAKGELVTQIQEVIGTDGAQFIQTAIENASQLDPSQGPIPTLINIGVLLFGASVIFTQLQKSLNKIWEVQAKPENGILQFLRKRLLSFSMVLVIAFLLLVSLVVSTLLVILGNYLRGLIPGFTYLWQILNALVSFSIVTLLFAMIFKILPDAKIAWKDVWMGAAITAVLFNIGKSLLGFYLGHTTFASAYGAAGSLVIILTWVFYSAQILFLGAEFTQVYTRRWGEEIVPAEYAMPVPKTSCGKSER</sequence>
<dbReference type="PANTHER" id="PTHR30213:SF1">
    <property type="entry name" value="INNER MEMBRANE PROTEIN YHJD"/>
    <property type="match status" value="1"/>
</dbReference>
<feature type="transmembrane region" description="Helical" evidence="6">
    <location>
        <begin position="94"/>
        <end position="112"/>
    </location>
</feature>
<keyword evidence="5 6" id="KW-0472">Membrane</keyword>
<evidence type="ECO:0000256" key="3">
    <source>
        <dbReference type="ARBA" id="ARBA00022692"/>
    </source>
</evidence>
<dbReference type="NCBIfam" id="TIGR00765">
    <property type="entry name" value="yihY_not_rbn"/>
    <property type="match status" value="1"/>
</dbReference>
<evidence type="ECO:0000313" key="7">
    <source>
        <dbReference type="EMBL" id="MBW4545336.1"/>
    </source>
</evidence>
<dbReference type="AlphaFoldDB" id="A0A951PLA1"/>
<feature type="transmembrane region" description="Helical" evidence="6">
    <location>
        <begin position="29"/>
        <end position="52"/>
    </location>
</feature>
<dbReference type="GO" id="GO:0005886">
    <property type="term" value="C:plasma membrane"/>
    <property type="evidence" value="ECO:0007669"/>
    <property type="project" value="UniProtKB-SubCell"/>
</dbReference>
<feature type="transmembrane region" description="Helical" evidence="6">
    <location>
        <begin position="242"/>
        <end position="268"/>
    </location>
</feature>